<protein>
    <submittedName>
        <fullName evidence="1">Uncharacterized protein</fullName>
    </submittedName>
</protein>
<reference evidence="1 2" key="1">
    <citation type="submission" date="2021-02" db="EMBL/GenBank/DDBJ databases">
        <title>Variation within the Batrachochytrium salamandrivorans European outbreak.</title>
        <authorList>
            <person name="Kelly M."/>
            <person name="Pasmans F."/>
            <person name="Shea T.P."/>
            <person name="Munoz J.F."/>
            <person name="Carranza S."/>
            <person name="Cuomo C.A."/>
            <person name="Martel A."/>
        </authorList>
    </citation>
    <scope>NUCLEOTIDE SEQUENCE [LARGE SCALE GENOMIC DNA]</scope>
    <source>
        <strain evidence="1 2">AMFP18/2</strain>
    </source>
</reference>
<keyword evidence="2" id="KW-1185">Reference proteome</keyword>
<dbReference type="Proteomes" id="UP001648503">
    <property type="component" value="Unassembled WGS sequence"/>
</dbReference>
<dbReference type="EMBL" id="JAFCIX010000487">
    <property type="protein sequence ID" value="KAH6588912.1"/>
    <property type="molecule type" value="Genomic_DNA"/>
</dbReference>
<accession>A0ABQ8EYL3</accession>
<comment type="caution">
    <text evidence="1">The sequence shown here is derived from an EMBL/GenBank/DDBJ whole genome shotgun (WGS) entry which is preliminary data.</text>
</comment>
<proteinExistence type="predicted"/>
<organism evidence="1 2">
    <name type="scientific">Batrachochytrium salamandrivorans</name>
    <dbReference type="NCBI Taxonomy" id="1357716"/>
    <lineage>
        <taxon>Eukaryota</taxon>
        <taxon>Fungi</taxon>
        <taxon>Fungi incertae sedis</taxon>
        <taxon>Chytridiomycota</taxon>
        <taxon>Chytridiomycota incertae sedis</taxon>
        <taxon>Chytridiomycetes</taxon>
        <taxon>Rhizophydiales</taxon>
        <taxon>Rhizophydiales incertae sedis</taxon>
        <taxon>Batrachochytrium</taxon>
    </lineage>
</organism>
<evidence type="ECO:0000313" key="2">
    <source>
        <dbReference type="Proteomes" id="UP001648503"/>
    </source>
</evidence>
<sequence>MMAAQAAVLSVAPATGVNLVKRAPNGDDDAEQSDMAGCDWEASPACTIANTEIAKFEGRLVSLEVQLEATLEEYKTKLHERNDVEKARLLEDHAYLRSYLEDHLVEVG</sequence>
<evidence type="ECO:0000313" key="1">
    <source>
        <dbReference type="EMBL" id="KAH6588912.1"/>
    </source>
</evidence>
<name>A0ABQ8EYL3_9FUNG</name>
<gene>
    <name evidence="1" type="ORF">BASA50_010410</name>
</gene>